<sequence length="101" mass="12222">MYHKETVISRWPIIQRLKSDANIMPNANVEQLIQYVFGYTAGIRYVNMEYIFFLTRYIWVNMKYIFVVYQSCFVFIQNMFVPTQCITLNDLCIQFTYLVDM</sequence>
<accession>A0A8D9EAP3</accession>
<reference evidence="1" key="1">
    <citation type="submission" date="2021-05" db="EMBL/GenBank/DDBJ databases">
        <authorList>
            <person name="Alioto T."/>
            <person name="Alioto T."/>
            <person name="Gomez Garrido J."/>
        </authorList>
    </citation>
    <scope>NUCLEOTIDE SEQUENCE</scope>
</reference>
<evidence type="ECO:0000313" key="1">
    <source>
        <dbReference type="EMBL" id="CAG6745559.1"/>
    </source>
</evidence>
<dbReference type="AlphaFoldDB" id="A0A8D9EAP3"/>
<dbReference type="EMBL" id="HBUF01499914">
    <property type="protein sequence ID" value="CAG6745559.1"/>
    <property type="molecule type" value="Transcribed_RNA"/>
</dbReference>
<organism evidence="1">
    <name type="scientific">Cacopsylla melanoneura</name>
    <dbReference type="NCBI Taxonomy" id="428564"/>
    <lineage>
        <taxon>Eukaryota</taxon>
        <taxon>Metazoa</taxon>
        <taxon>Ecdysozoa</taxon>
        <taxon>Arthropoda</taxon>
        <taxon>Hexapoda</taxon>
        <taxon>Insecta</taxon>
        <taxon>Pterygota</taxon>
        <taxon>Neoptera</taxon>
        <taxon>Paraneoptera</taxon>
        <taxon>Hemiptera</taxon>
        <taxon>Sternorrhyncha</taxon>
        <taxon>Psylloidea</taxon>
        <taxon>Psyllidae</taxon>
        <taxon>Psyllinae</taxon>
        <taxon>Cacopsylla</taxon>
    </lineage>
</organism>
<proteinExistence type="predicted"/>
<protein>
    <submittedName>
        <fullName evidence="1">Uncharacterized protein</fullName>
    </submittedName>
</protein>
<name>A0A8D9EAP3_9HEMI</name>